<organism evidence="1 2">
    <name type="scientific">Romanomermis culicivorax</name>
    <name type="common">Nematode worm</name>
    <dbReference type="NCBI Taxonomy" id="13658"/>
    <lineage>
        <taxon>Eukaryota</taxon>
        <taxon>Metazoa</taxon>
        <taxon>Ecdysozoa</taxon>
        <taxon>Nematoda</taxon>
        <taxon>Enoplea</taxon>
        <taxon>Dorylaimia</taxon>
        <taxon>Mermithida</taxon>
        <taxon>Mermithoidea</taxon>
        <taxon>Mermithidae</taxon>
        <taxon>Romanomermis</taxon>
    </lineage>
</organism>
<reference evidence="2" key="1">
    <citation type="submission" date="2022-11" db="UniProtKB">
        <authorList>
            <consortium name="WormBaseParasite"/>
        </authorList>
    </citation>
    <scope>IDENTIFICATION</scope>
</reference>
<dbReference type="AlphaFoldDB" id="A0A915ILT3"/>
<protein>
    <submittedName>
        <fullName evidence="2">Uncharacterized protein</fullName>
    </submittedName>
</protein>
<proteinExistence type="predicted"/>
<dbReference type="Proteomes" id="UP000887565">
    <property type="component" value="Unplaced"/>
</dbReference>
<sequence length="57" mass="6587">MQAPWLKLSFHTLTRVILRPIHTHPITLYTLKDSRLSEEDQQDGVSRTACLGITLKR</sequence>
<accession>A0A915ILT3</accession>
<evidence type="ECO:0000313" key="2">
    <source>
        <dbReference type="WBParaSite" id="nRc.2.0.1.t14775-RA"/>
    </source>
</evidence>
<evidence type="ECO:0000313" key="1">
    <source>
        <dbReference type="Proteomes" id="UP000887565"/>
    </source>
</evidence>
<dbReference type="WBParaSite" id="nRc.2.0.1.t14775-RA">
    <property type="protein sequence ID" value="nRc.2.0.1.t14775-RA"/>
    <property type="gene ID" value="nRc.2.0.1.g14775"/>
</dbReference>
<name>A0A915ILT3_ROMCU</name>
<keyword evidence="1" id="KW-1185">Reference proteome</keyword>